<dbReference type="STRING" id="564608.C1MZH8"/>
<feature type="compositionally biased region" description="Basic and acidic residues" evidence="1">
    <location>
        <begin position="38"/>
        <end position="50"/>
    </location>
</feature>
<dbReference type="RefSeq" id="XP_003061222.1">
    <property type="nucleotide sequence ID" value="XM_003061176.1"/>
</dbReference>
<organism evidence="3">
    <name type="scientific">Micromonas pusilla (strain CCMP1545)</name>
    <name type="common">Picoplanktonic green alga</name>
    <dbReference type="NCBI Taxonomy" id="564608"/>
    <lineage>
        <taxon>Eukaryota</taxon>
        <taxon>Viridiplantae</taxon>
        <taxon>Chlorophyta</taxon>
        <taxon>Mamiellophyceae</taxon>
        <taxon>Mamiellales</taxon>
        <taxon>Mamiellaceae</taxon>
        <taxon>Micromonas</taxon>
    </lineage>
</organism>
<evidence type="ECO:0000313" key="3">
    <source>
        <dbReference type="Proteomes" id="UP000001876"/>
    </source>
</evidence>
<feature type="compositionally biased region" description="Basic residues" evidence="1">
    <location>
        <begin position="66"/>
        <end position="75"/>
    </location>
</feature>
<gene>
    <name evidence="2" type="ORF">MICPUCDRAFT_63405</name>
</gene>
<feature type="region of interest" description="Disordered" evidence="1">
    <location>
        <begin position="1"/>
        <end position="108"/>
    </location>
</feature>
<feature type="compositionally biased region" description="Low complexity" evidence="1">
    <location>
        <begin position="185"/>
        <end position="203"/>
    </location>
</feature>
<dbReference type="EMBL" id="GG663743">
    <property type="protein sequence ID" value="EEH54872.1"/>
    <property type="molecule type" value="Genomic_DNA"/>
</dbReference>
<dbReference type="KEGG" id="mpp:MICPUCDRAFT_63405"/>
<accession>C1MZH8</accession>
<evidence type="ECO:0000256" key="1">
    <source>
        <dbReference type="SAM" id="MobiDB-lite"/>
    </source>
</evidence>
<sequence length="219" mass="24473">MQERPHRQGRDRDRVQHRHRPADGEDARGRGRARRHGVPIERAREGGESRGRRRRRDRGGHDVRPVRRGQHRRVRGGVPQEAQDPGRPRQQRGAEHHGRVQGPDDDEARVRDLHGDELLRPLHAHGAPHAGAVVALSSVTTWFASNKYHFFVKGASKTKGNYAASKLACLAATMEAQRRLDSRTRTTTCGSSPRTRGSSRPTCGGTITSSSAPSRARWR</sequence>
<proteinExistence type="predicted"/>
<dbReference type="Proteomes" id="UP000001876">
    <property type="component" value="Unassembled WGS sequence"/>
</dbReference>
<dbReference type="GeneID" id="9686395"/>
<dbReference type="AlphaFoldDB" id="C1MZH8"/>
<dbReference type="OrthoDB" id="191139at2759"/>
<keyword evidence="3" id="KW-1185">Reference proteome</keyword>
<reference evidence="2 3" key="1">
    <citation type="journal article" date="2009" name="Science">
        <title>Green evolution and dynamic adaptations revealed by genomes of the marine picoeukaryotes Micromonas.</title>
        <authorList>
            <person name="Worden A.Z."/>
            <person name="Lee J.H."/>
            <person name="Mock T."/>
            <person name="Rouze P."/>
            <person name="Simmons M.P."/>
            <person name="Aerts A.L."/>
            <person name="Allen A.E."/>
            <person name="Cuvelier M.L."/>
            <person name="Derelle E."/>
            <person name="Everett M.V."/>
            <person name="Foulon E."/>
            <person name="Grimwood J."/>
            <person name="Gundlach H."/>
            <person name="Henrissat B."/>
            <person name="Napoli C."/>
            <person name="McDonald S.M."/>
            <person name="Parker M.S."/>
            <person name="Rombauts S."/>
            <person name="Salamov A."/>
            <person name="Von Dassow P."/>
            <person name="Badger J.H."/>
            <person name="Coutinho P.M."/>
            <person name="Demir E."/>
            <person name="Dubchak I."/>
            <person name="Gentemann C."/>
            <person name="Eikrem W."/>
            <person name="Gready J.E."/>
            <person name="John U."/>
            <person name="Lanier W."/>
            <person name="Lindquist E.A."/>
            <person name="Lucas S."/>
            <person name="Mayer K.F."/>
            <person name="Moreau H."/>
            <person name="Not F."/>
            <person name="Otillar R."/>
            <person name="Panaud O."/>
            <person name="Pangilinan J."/>
            <person name="Paulsen I."/>
            <person name="Piegu B."/>
            <person name="Poliakov A."/>
            <person name="Robbens S."/>
            <person name="Schmutz J."/>
            <person name="Toulza E."/>
            <person name="Wyss T."/>
            <person name="Zelensky A."/>
            <person name="Zhou K."/>
            <person name="Armbrust E.V."/>
            <person name="Bhattacharya D."/>
            <person name="Goodenough U.W."/>
            <person name="Van de Peer Y."/>
            <person name="Grigoriev I.V."/>
        </authorList>
    </citation>
    <scope>NUCLEOTIDE SEQUENCE [LARGE SCALE GENOMIC DNA]</scope>
    <source>
        <strain evidence="2 3">CCMP1545</strain>
    </source>
</reference>
<name>C1MZH8_MICPC</name>
<evidence type="ECO:0000313" key="2">
    <source>
        <dbReference type="EMBL" id="EEH54872.1"/>
    </source>
</evidence>
<protein>
    <submittedName>
        <fullName evidence="2">Predicted protein</fullName>
    </submittedName>
</protein>
<feature type="compositionally biased region" description="Basic and acidic residues" evidence="1">
    <location>
        <begin position="1"/>
        <end position="14"/>
    </location>
</feature>
<feature type="region of interest" description="Disordered" evidence="1">
    <location>
        <begin position="181"/>
        <end position="219"/>
    </location>
</feature>
<feature type="compositionally biased region" description="Basic and acidic residues" evidence="1">
    <location>
        <begin position="84"/>
        <end position="98"/>
    </location>
</feature>